<dbReference type="InterPro" id="IPR044822">
    <property type="entry name" value="Myb_DNA-bind_4"/>
</dbReference>
<dbReference type="AlphaFoldDB" id="A0A388LL63"/>
<evidence type="ECO:0000313" key="4">
    <source>
        <dbReference type="Proteomes" id="UP000265515"/>
    </source>
</evidence>
<feature type="compositionally biased region" description="Basic and acidic residues" evidence="1">
    <location>
        <begin position="125"/>
        <end position="135"/>
    </location>
</feature>
<dbReference type="PANTHER" id="PTHR33492">
    <property type="entry name" value="OSJNBA0043A12.37 PROTEIN-RELATED"/>
    <property type="match status" value="1"/>
</dbReference>
<name>A0A388LL63_CHABU</name>
<feature type="region of interest" description="Disordered" evidence="1">
    <location>
        <begin position="114"/>
        <end position="162"/>
    </location>
</feature>
<dbReference type="Gramene" id="GBG82991">
    <property type="protein sequence ID" value="GBG82991"/>
    <property type="gene ID" value="CBR_g36520"/>
</dbReference>
<keyword evidence="4" id="KW-1185">Reference proteome</keyword>
<dbReference type="Gene3D" id="1.10.10.60">
    <property type="entry name" value="Homeodomain-like"/>
    <property type="match status" value="1"/>
</dbReference>
<evidence type="ECO:0000256" key="1">
    <source>
        <dbReference type="SAM" id="MobiDB-lite"/>
    </source>
</evidence>
<feature type="region of interest" description="Disordered" evidence="1">
    <location>
        <begin position="305"/>
        <end position="345"/>
    </location>
</feature>
<comment type="caution">
    <text evidence="3">The sequence shown here is derived from an EMBL/GenBank/DDBJ whole genome shotgun (WGS) entry which is preliminary data.</text>
</comment>
<dbReference type="Proteomes" id="UP000265515">
    <property type="component" value="Unassembled WGS sequence"/>
</dbReference>
<organism evidence="3 4">
    <name type="scientific">Chara braunii</name>
    <name type="common">Braun's stonewort</name>
    <dbReference type="NCBI Taxonomy" id="69332"/>
    <lineage>
        <taxon>Eukaryota</taxon>
        <taxon>Viridiplantae</taxon>
        <taxon>Streptophyta</taxon>
        <taxon>Charophyceae</taxon>
        <taxon>Charales</taxon>
        <taxon>Characeae</taxon>
        <taxon>Chara</taxon>
    </lineage>
</organism>
<accession>A0A388LL63</accession>
<gene>
    <name evidence="3" type="ORF">CBR_g36520</name>
</gene>
<reference evidence="3 4" key="1">
    <citation type="journal article" date="2018" name="Cell">
        <title>The Chara Genome: Secondary Complexity and Implications for Plant Terrestrialization.</title>
        <authorList>
            <person name="Nishiyama T."/>
            <person name="Sakayama H."/>
            <person name="Vries J.D."/>
            <person name="Buschmann H."/>
            <person name="Saint-Marcoux D."/>
            <person name="Ullrich K.K."/>
            <person name="Haas F.B."/>
            <person name="Vanderstraeten L."/>
            <person name="Becker D."/>
            <person name="Lang D."/>
            <person name="Vosolsobe S."/>
            <person name="Rombauts S."/>
            <person name="Wilhelmsson P.K.I."/>
            <person name="Janitza P."/>
            <person name="Kern R."/>
            <person name="Heyl A."/>
            <person name="Rumpler F."/>
            <person name="Villalobos L.I.A.C."/>
            <person name="Clay J.M."/>
            <person name="Skokan R."/>
            <person name="Toyoda A."/>
            <person name="Suzuki Y."/>
            <person name="Kagoshima H."/>
            <person name="Schijlen E."/>
            <person name="Tajeshwar N."/>
            <person name="Catarino B."/>
            <person name="Hetherington A.J."/>
            <person name="Saltykova A."/>
            <person name="Bonnot C."/>
            <person name="Breuninger H."/>
            <person name="Symeonidi A."/>
            <person name="Radhakrishnan G.V."/>
            <person name="Van Nieuwerburgh F."/>
            <person name="Deforce D."/>
            <person name="Chang C."/>
            <person name="Karol K.G."/>
            <person name="Hedrich R."/>
            <person name="Ulvskov P."/>
            <person name="Glockner G."/>
            <person name="Delwiche C.F."/>
            <person name="Petrasek J."/>
            <person name="Van de Peer Y."/>
            <person name="Friml J."/>
            <person name="Beilby M."/>
            <person name="Dolan L."/>
            <person name="Kohara Y."/>
            <person name="Sugano S."/>
            <person name="Fujiyama A."/>
            <person name="Delaux P.-M."/>
            <person name="Quint M."/>
            <person name="TheiBen G."/>
            <person name="Hagemann M."/>
            <person name="Harholt J."/>
            <person name="Dunand C."/>
            <person name="Zachgo S."/>
            <person name="Langdale J."/>
            <person name="Maumus F."/>
            <person name="Straeten D.V.D."/>
            <person name="Gould S.B."/>
            <person name="Rensing S.A."/>
        </authorList>
    </citation>
    <scope>NUCLEOTIDE SEQUENCE [LARGE SCALE GENOMIC DNA]</scope>
    <source>
        <strain evidence="3 4">S276</strain>
    </source>
</reference>
<feature type="compositionally biased region" description="Acidic residues" evidence="1">
    <location>
        <begin position="305"/>
        <end position="320"/>
    </location>
</feature>
<sequence>MQGMGHAYARMKPREWKWLDVAQRLKKVGVDRDADQCGKKWDNLMQQFKKVHRFQDLSGKQDFFQLSGKERTSKGFNFNMDRAVYDEILGSTAKNHTINPKNVVDIGAPGGVRLPSASFGDPESVGDRDSGAGKDEDYDGSTKGSSQTTGGPGSFGKRKSTRQQTFEAMMDCMDKHRSLMASTMESNSKHQCSIAIRQCEAFEAEVELQKQHYAASDEVSRLICNALMEIAKAIRERKRAIKLEAGVSSTMLSRGSGRGKSAANLAVGAAVQEKKGRHVSNKKRKIVAESPSLRNCVVDEEWVPEEVATQDETDFEDSNDEPLKRKSTRRAAEGEDAERRGGGLPAIVEDDVIDVNVATAGRGGGGVMSRNNIARPAAVGRVAHTGGGARAGGAAAGGVFYVGEGARAGGAAAGGAAHAGEGAKAGDVAGAGEDDGALVIPTRQQNTREGIEVASKLWVDGLRFWNETKGIAIVRLIMEACGYLVVVARGVPPPVIRRSIVLPHTSIPQQKLADESELNAVKERAMKVQGIALRVIHDWVFKSASRPRGYHTAYQYALNHVATDIAHAMWMGEDWQICVSPMVVHFTLEMDMKLPLWFIGADVEDKHEDADLVAYQEASIQRLVGAFTSAVSLVEAMDGGRVSYERLKTIADAMRIMLAATMWLMRMVGDDHRAHYDAWVFVQLTTKPTLVASMHRAFDARRHIVQAATIITDKCGETPHDIGRASTLHPRLGVHRREVLTRRHVAFPDGGKKAGLAGHRPPGGERRRQTRRQPQRRAVMMPLWRPSWSSSYNGVAYYSFCRG</sequence>
<feature type="domain" description="Myb/SANT-like DNA-binding" evidence="2">
    <location>
        <begin position="11"/>
        <end position="54"/>
    </location>
</feature>
<evidence type="ECO:0000313" key="3">
    <source>
        <dbReference type="EMBL" id="GBG82991.1"/>
    </source>
</evidence>
<proteinExistence type="predicted"/>
<feature type="region of interest" description="Disordered" evidence="1">
    <location>
        <begin position="750"/>
        <end position="777"/>
    </location>
</feature>
<feature type="compositionally biased region" description="Basic and acidic residues" evidence="1">
    <location>
        <begin position="330"/>
        <end position="341"/>
    </location>
</feature>
<dbReference type="Pfam" id="PF13837">
    <property type="entry name" value="Myb_DNA-bind_4"/>
    <property type="match status" value="1"/>
</dbReference>
<dbReference type="EMBL" id="BFEA01000424">
    <property type="protein sequence ID" value="GBG82991.1"/>
    <property type="molecule type" value="Genomic_DNA"/>
</dbReference>
<protein>
    <recommendedName>
        <fullName evidence="2">Myb/SANT-like DNA-binding domain-containing protein</fullName>
    </recommendedName>
</protein>
<dbReference type="PANTHER" id="PTHR33492:SF11">
    <property type="entry name" value="OS04G0670900 PROTEIN"/>
    <property type="match status" value="1"/>
</dbReference>
<evidence type="ECO:0000259" key="2">
    <source>
        <dbReference type="Pfam" id="PF13837"/>
    </source>
</evidence>